<dbReference type="PANTHER" id="PTHR47506">
    <property type="entry name" value="TRANSCRIPTIONAL REGULATORY PROTEIN"/>
    <property type="match status" value="1"/>
</dbReference>
<evidence type="ECO:0000313" key="6">
    <source>
        <dbReference type="EMBL" id="MFF8277580.1"/>
    </source>
</evidence>
<keyword evidence="3" id="KW-0804">Transcription</keyword>
<keyword evidence="1" id="KW-0805">Transcription regulation</keyword>
<dbReference type="Pfam" id="PF00440">
    <property type="entry name" value="TetR_N"/>
    <property type="match status" value="1"/>
</dbReference>
<dbReference type="PROSITE" id="PS50977">
    <property type="entry name" value="HTH_TETR_2"/>
    <property type="match status" value="1"/>
</dbReference>
<evidence type="ECO:0000256" key="3">
    <source>
        <dbReference type="ARBA" id="ARBA00023163"/>
    </source>
</evidence>
<comment type="caution">
    <text evidence="6">The sequence shown here is derived from an EMBL/GenBank/DDBJ whole genome shotgun (WGS) entry which is preliminary data.</text>
</comment>
<dbReference type="RefSeq" id="WP_391934854.1">
    <property type="nucleotide sequence ID" value="NZ_JBIBSM010000007.1"/>
</dbReference>
<accession>A0ABW6YCN9</accession>
<dbReference type="SUPFAM" id="SSF46689">
    <property type="entry name" value="Homeodomain-like"/>
    <property type="match status" value="1"/>
</dbReference>
<dbReference type="InterPro" id="IPR011075">
    <property type="entry name" value="TetR_C"/>
</dbReference>
<sequence>MSERGRPRAFDRTAALRRAMETFWELGYEGTRLTDLTGAMGINSASLYNTFGSKEQLFREAVAFYNDTTGSATSRALREAPTARAAVEAMLRGNIDTFTDPGTPSGCMIVLAATNCGTQNRPVAEHLSWWRRSTVAELEERLERALDEGELPPGTDVRSVAAFYATILHGMSIESRDGVSPDRLSSTVDYAMAMWDSLVSRSTV</sequence>
<feature type="DNA-binding region" description="H-T-H motif" evidence="4">
    <location>
        <begin position="32"/>
        <end position="51"/>
    </location>
</feature>
<evidence type="ECO:0000256" key="2">
    <source>
        <dbReference type="ARBA" id="ARBA00023125"/>
    </source>
</evidence>
<dbReference type="InterPro" id="IPR001647">
    <property type="entry name" value="HTH_TetR"/>
</dbReference>
<name>A0ABW6YCN9_9ACTN</name>
<dbReference type="EMBL" id="JBIBSM010000007">
    <property type="protein sequence ID" value="MFF8277580.1"/>
    <property type="molecule type" value="Genomic_DNA"/>
</dbReference>
<dbReference type="Gene3D" id="1.10.10.60">
    <property type="entry name" value="Homeodomain-like"/>
    <property type="match status" value="1"/>
</dbReference>
<dbReference type="InterPro" id="IPR036271">
    <property type="entry name" value="Tet_transcr_reg_TetR-rel_C_sf"/>
</dbReference>
<gene>
    <name evidence="6" type="ORF">ACF05T_15935</name>
</gene>
<evidence type="ECO:0000256" key="1">
    <source>
        <dbReference type="ARBA" id="ARBA00023015"/>
    </source>
</evidence>
<dbReference type="InterPro" id="IPR009057">
    <property type="entry name" value="Homeodomain-like_sf"/>
</dbReference>
<evidence type="ECO:0000313" key="7">
    <source>
        <dbReference type="Proteomes" id="UP001603013"/>
    </source>
</evidence>
<keyword evidence="7" id="KW-1185">Reference proteome</keyword>
<organism evidence="6 7">
    <name type="scientific">Streptomyces lateritius</name>
    <dbReference type="NCBI Taxonomy" id="67313"/>
    <lineage>
        <taxon>Bacteria</taxon>
        <taxon>Bacillati</taxon>
        <taxon>Actinomycetota</taxon>
        <taxon>Actinomycetes</taxon>
        <taxon>Kitasatosporales</taxon>
        <taxon>Streptomycetaceae</taxon>
        <taxon>Streptomyces</taxon>
    </lineage>
</organism>
<dbReference type="SUPFAM" id="SSF48498">
    <property type="entry name" value="Tetracyclin repressor-like, C-terminal domain"/>
    <property type="match status" value="1"/>
</dbReference>
<protein>
    <submittedName>
        <fullName evidence="6">TetR/AcrR family transcriptional regulator</fullName>
    </submittedName>
</protein>
<dbReference type="Proteomes" id="UP001603013">
    <property type="component" value="Unassembled WGS sequence"/>
</dbReference>
<proteinExistence type="predicted"/>
<dbReference type="PANTHER" id="PTHR47506:SF1">
    <property type="entry name" value="HTH-TYPE TRANSCRIPTIONAL REGULATOR YJDC"/>
    <property type="match status" value="1"/>
</dbReference>
<evidence type="ECO:0000259" key="5">
    <source>
        <dbReference type="PROSITE" id="PS50977"/>
    </source>
</evidence>
<feature type="domain" description="HTH tetR-type" evidence="5">
    <location>
        <begin position="9"/>
        <end position="69"/>
    </location>
</feature>
<keyword evidence="2 4" id="KW-0238">DNA-binding</keyword>
<reference evidence="6 7" key="1">
    <citation type="submission" date="2024-10" db="EMBL/GenBank/DDBJ databases">
        <title>The Natural Products Discovery Center: Release of the First 8490 Sequenced Strains for Exploring Actinobacteria Biosynthetic Diversity.</title>
        <authorList>
            <person name="Kalkreuter E."/>
            <person name="Kautsar S.A."/>
            <person name="Yang D."/>
            <person name="Bader C.D."/>
            <person name="Teijaro C.N."/>
            <person name="Fluegel L."/>
            <person name="Davis C.M."/>
            <person name="Simpson J.R."/>
            <person name="Lauterbach L."/>
            <person name="Steele A.D."/>
            <person name="Gui C."/>
            <person name="Meng S."/>
            <person name="Li G."/>
            <person name="Viehrig K."/>
            <person name="Ye F."/>
            <person name="Su P."/>
            <person name="Kiefer A.F."/>
            <person name="Nichols A."/>
            <person name="Cepeda A.J."/>
            <person name="Yan W."/>
            <person name="Fan B."/>
            <person name="Jiang Y."/>
            <person name="Adhikari A."/>
            <person name="Zheng C.-J."/>
            <person name="Schuster L."/>
            <person name="Cowan T.M."/>
            <person name="Smanski M.J."/>
            <person name="Chevrette M.G."/>
            <person name="De Carvalho L.P.S."/>
            <person name="Shen B."/>
        </authorList>
    </citation>
    <scope>NUCLEOTIDE SEQUENCE [LARGE SCALE GENOMIC DNA]</scope>
    <source>
        <strain evidence="6 7">NPDC015755</strain>
    </source>
</reference>
<evidence type="ECO:0000256" key="4">
    <source>
        <dbReference type="PROSITE-ProRule" id="PRU00335"/>
    </source>
</evidence>
<dbReference type="Pfam" id="PF16925">
    <property type="entry name" value="TetR_C_13"/>
    <property type="match status" value="1"/>
</dbReference>
<dbReference type="Gene3D" id="1.10.357.10">
    <property type="entry name" value="Tetracycline Repressor, domain 2"/>
    <property type="match status" value="1"/>
</dbReference>